<dbReference type="RefSeq" id="WP_101618048.1">
    <property type="nucleotide sequence ID" value="NZ_CP118989.1"/>
</dbReference>
<evidence type="ECO:0000313" key="1">
    <source>
        <dbReference type="EMBL" id="WED79067.1"/>
    </source>
</evidence>
<evidence type="ECO:0000313" key="2">
    <source>
        <dbReference type="Proteomes" id="UP001213721"/>
    </source>
</evidence>
<organism evidence="1 2">
    <name type="scientific">Aeromonas allosaccharophila</name>
    <dbReference type="NCBI Taxonomy" id="656"/>
    <lineage>
        <taxon>Bacteria</taxon>
        <taxon>Pseudomonadati</taxon>
        <taxon>Pseudomonadota</taxon>
        <taxon>Gammaproteobacteria</taxon>
        <taxon>Aeromonadales</taxon>
        <taxon>Aeromonadaceae</taxon>
        <taxon>Aeromonas</taxon>
    </lineage>
</organism>
<evidence type="ECO:0008006" key="3">
    <source>
        <dbReference type="Google" id="ProtNLM"/>
    </source>
</evidence>
<keyword evidence="1" id="KW-0614">Plasmid</keyword>
<name>A0AAX3P0B1_9GAMM</name>
<gene>
    <name evidence="1" type="ORF">PYU98_24295</name>
</gene>
<sequence length="87" mass="10104">MTNDAICLERARRFSDELIANTESHLQIGEEYGPAVLGLCLYLQQTLLDPNPAPVEVTDSYNHHEITYFYYIIDSLPSRVEWRRFIA</sequence>
<dbReference type="AlphaFoldDB" id="A0AAX3P0B1"/>
<proteinExistence type="predicted"/>
<accession>A0AAX3P0B1</accession>
<dbReference type="Proteomes" id="UP001213721">
    <property type="component" value="Plasmid pK520-KPC"/>
</dbReference>
<geneLocation type="plasmid" evidence="1 2">
    <name>pK520-KPC</name>
</geneLocation>
<protein>
    <recommendedName>
        <fullName evidence="3">HEPN domain-containing protein</fullName>
    </recommendedName>
</protein>
<dbReference type="EMBL" id="CP118989">
    <property type="protein sequence ID" value="WED79067.1"/>
    <property type="molecule type" value="Genomic_DNA"/>
</dbReference>
<reference evidence="1" key="1">
    <citation type="submission" date="2023-02" db="EMBL/GenBank/DDBJ databases">
        <title>The sequence of Aeromonas allosaccharophila K520.</title>
        <authorList>
            <person name="Luo X."/>
        </authorList>
    </citation>
    <scope>NUCLEOTIDE SEQUENCE</scope>
    <source>
        <strain evidence="1">K520</strain>
        <plasmid evidence="1">pK520-KPC</plasmid>
    </source>
</reference>